<protein>
    <submittedName>
        <fullName evidence="1">Uncharacterized protein</fullName>
    </submittedName>
</protein>
<reference evidence="1" key="2">
    <citation type="submission" date="2022-03" db="EMBL/GenBank/DDBJ databases">
        <title>Draft title - Genomic analysis of global carrot germplasm unveils the trajectory of domestication and the origin of high carotenoid orange carrot.</title>
        <authorList>
            <person name="Iorizzo M."/>
            <person name="Ellison S."/>
            <person name="Senalik D."/>
            <person name="Macko-Podgorni A."/>
            <person name="Grzebelus D."/>
            <person name="Bostan H."/>
            <person name="Rolling W."/>
            <person name="Curaba J."/>
            <person name="Simon P."/>
        </authorList>
    </citation>
    <scope>NUCLEOTIDE SEQUENCE</scope>
    <source>
        <tissue evidence="1">Leaf</tissue>
    </source>
</reference>
<dbReference type="PANTHER" id="PTHR32116:SF63">
    <property type="entry name" value="GALACTURONOSYLTRANSFERASE 12-RELATED"/>
    <property type="match status" value="1"/>
</dbReference>
<dbReference type="AlphaFoldDB" id="A0AAF0WNY0"/>
<evidence type="ECO:0000313" key="1">
    <source>
        <dbReference type="EMBL" id="WOG92051.1"/>
    </source>
</evidence>
<keyword evidence="2" id="KW-1185">Reference proteome</keyword>
<accession>A0AAF0WNY0</accession>
<gene>
    <name evidence="1" type="ORF">DCAR_0311308</name>
</gene>
<proteinExistence type="predicted"/>
<sequence length="270" mass="30653">MKIYTLYLPTKGVGEFIKVKVGSRNLITYENQVVWERAFTLPCPYLQLDEVKREDEIPKLHHLNSEDKNSKIQEFLHRHVASSSKPKQSHCIDLMLANEHAMNADARLQLPSPELVPALFEISFFHFVLASDNILAASVLANSLVHNSLHTGKVVYISLWIEKTYPPMQTWFTLHIVRGRSSRTVANNTEKPYDSASKLQALMLCLVGLFPSLIKATFLDDGAVQACAGGDNFVVLEAWRRTDISKTYDYWLKQNVNSSDKFIKSCPIRS</sequence>
<evidence type="ECO:0000313" key="2">
    <source>
        <dbReference type="Proteomes" id="UP000077755"/>
    </source>
</evidence>
<name>A0AAF0WNY0_DAUCS</name>
<organism evidence="1 2">
    <name type="scientific">Daucus carota subsp. sativus</name>
    <name type="common">Carrot</name>
    <dbReference type="NCBI Taxonomy" id="79200"/>
    <lineage>
        <taxon>Eukaryota</taxon>
        <taxon>Viridiplantae</taxon>
        <taxon>Streptophyta</taxon>
        <taxon>Embryophyta</taxon>
        <taxon>Tracheophyta</taxon>
        <taxon>Spermatophyta</taxon>
        <taxon>Magnoliopsida</taxon>
        <taxon>eudicotyledons</taxon>
        <taxon>Gunneridae</taxon>
        <taxon>Pentapetalae</taxon>
        <taxon>asterids</taxon>
        <taxon>campanulids</taxon>
        <taxon>Apiales</taxon>
        <taxon>Apiaceae</taxon>
        <taxon>Apioideae</taxon>
        <taxon>Scandiceae</taxon>
        <taxon>Daucinae</taxon>
        <taxon>Daucus</taxon>
        <taxon>Daucus sect. Daucus</taxon>
    </lineage>
</organism>
<dbReference type="GO" id="GO:0047262">
    <property type="term" value="F:polygalacturonate 4-alpha-galacturonosyltransferase activity"/>
    <property type="evidence" value="ECO:0007669"/>
    <property type="project" value="InterPro"/>
</dbReference>
<dbReference type="PANTHER" id="PTHR32116">
    <property type="entry name" value="GALACTURONOSYLTRANSFERASE 4-RELATED"/>
    <property type="match status" value="1"/>
</dbReference>
<dbReference type="EMBL" id="CP093345">
    <property type="protein sequence ID" value="WOG92051.1"/>
    <property type="molecule type" value="Genomic_DNA"/>
</dbReference>
<reference evidence="1" key="1">
    <citation type="journal article" date="2016" name="Nat. Genet.">
        <title>A high-quality carrot genome assembly provides new insights into carotenoid accumulation and asterid genome evolution.</title>
        <authorList>
            <person name="Iorizzo M."/>
            <person name="Ellison S."/>
            <person name="Senalik D."/>
            <person name="Zeng P."/>
            <person name="Satapoomin P."/>
            <person name="Huang J."/>
            <person name="Bowman M."/>
            <person name="Iovene M."/>
            <person name="Sanseverino W."/>
            <person name="Cavagnaro P."/>
            <person name="Yildiz M."/>
            <person name="Macko-Podgorni A."/>
            <person name="Moranska E."/>
            <person name="Grzebelus E."/>
            <person name="Grzebelus D."/>
            <person name="Ashrafi H."/>
            <person name="Zheng Z."/>
            <person name="Cheng S."/>
            <person name="Spooner D."/>
            <person name="Van Deynze A."/>
            <person name="Simon P."/>
        </authorList>
    </citation>
    <scope>NUCLEOTIDE SEQUENCE</scope>
    <source>
        <tissue evidence="1">Leaf</tissue>
    </source>
</reference>
<dbReference type="Proteomes" id="UP000077755">
    <property type="component" value="Chromosome 3"/>
</dbReference>
<dbReference type="InterPro" id="IPR029993">
    <property type="entry name" value="GAUT"/>
</dbReference>